<keyword evidence="2" id="KW-1185">Reference proteome</keyword>
<proteinExistence type="predicted"/>
<sequence length="247" mass="28445">MVNLEEIDTINNTYQSREELNKGQEDNDMLNAIPNEDEIRDVVFSANASSTAGPDGFNGSFYQNCWNVIKFDIVDFIQNFFNGKGMAKFYNHPCLILIPKVDSPTNFSKFRPISLSNFTSKILSKILYRRLNPMLEKIISINQSGFVKGRMITDNVQLAQEIIHNIKQNTNGRNVVIKHDMVKENMSSNREKTQHLAGENAFLRREDNLNQTCPPILAYLHFICYEPSQRRHQAYGKTLQQYLLGVF</sequence>
<accession>A0A1U7XYM1</accession>
<reference evidence="3" key="2">
    <citation type="submission" date="2025-08" db="UniProtKB">
        <authorList>
            <consortium name="RefSeq"/>
        </authorList>
    </citation>
    <scope>IDENTIFICATION</scope>
    <source>
        <tissue evidence="3">Leaf</tissue>
    </source>
</reference>
<dbReference type="PANTHER" id="PTHR46890">
    <property type="entry name" value="NON-LTR RETROLELEMENT REVERSE TRANSCRIPTASE-LIKE PROTEIN-RELATED"/>
    <property type="match status" value="1"/>
</dbReference>
<dbReference type="RefSeq" id="XP_009797062.1">
    <property type="nucleotide sequence ID" value="XM_009798760.1"/>
</dbReference>
<evidence type="ECO:0000313" key="3">
    <source>
        <dbReference type="RefSeq" id="XP_009797062.1"/>
    </source>
</evidence>
<evidence type="ECO:0000259" key="1">
    <source>
        <dbReference type="Pfam" id="PF00078"/>
    </source>
</evidence>
<dbReference type="Proteomes" id="UP000189701">
    <property type="component" value="Unplaced"/>
</dbReference>
<dbReference type="eggNOG" id="KOG1075">
    <property type="taxonomic scope" value="Eukaryota"/>
</dbReference>
<organism evidence="2 3">
    <name type="scientific">Nicotiana sylvestris</name>
    <name type="common">Wood tobacco</name>
    <name type="synonym">South American tobacco</name>
    <dbReference type="NCBI Taxonomy" id="4096"/>
    <lineage>
        <taxon>Eukaryota</taxon>
        <taxon>Viridiplantae</taxon>
        <taxon>Streptophyta</taxon>
        <taxon>Embryophyta</taxon>
        <taxon>Tracheophyta</taxon>
        <taxon>Spermatophyta</taxon>
        <taxon>Magnoliopsida</taxon>
        <taxon>eudicotyledons</taxon>
        <taxon>Gunneridae</taxon>
        <taxon>Pentapetalae</taxon>
        <taxon>asterids</taxon>
        <taxon>lamiids</taxon>
        <taxon>Solanales</taxon>
        <taxon>Solanaceae</taxon>
        <taxon>Nicotianoideae</taxon>
        <taxon>Nicotianeae</taxon>
        <taxon>Nicotiana</taxon>
    </lineage>
</organism>
<dbReference type="Pfam" id="PF00078">
    <property type="entry name" value="RVT_1"/>
    <property type="match status" value="1"/>
</dbReference>
<reference evidence="2" key="1">
    <citation type="journal article" date="2013" name="Genome Biol.">
        <title>Reference genomes and transcriptomes of Nicotiana sylvestris and Nicotiana tomentosiformis.</title>
        <authorList>
            <person name="Sierro N."/>
            <person name="Battey J.N."/>
            <person name="Ouadi S."/>
            <person name="Bovet L."/>
            <person name="Goepfert S."/>
            <person name="Bakaher N."/>
            <person name="Peitsch M.C."/>
            <person name="Ivanov N.V."/>
        </authorList>
    </citation>
    <scope>NUCLEOTIDE SEQUENCE [LARGE SCALE GENOMIC DNA]</scope>
</reference>
<dbReference type="SUPFAM" id="SSF56672">
    <property type="entry name" value="DNA/RNA polymerases"/>
    <property type="match status" value="1"/>
</dbReference>
<dbReference type="InterPro" id="IPR000477">
    <property type="entry name" value="RT_dom"/>
</dbReference>
<dbReference type="InterPro" id="IPR052343">
    <property type="entry name" value="Retrotransposon-Effector_Assoc"/>
</dbReference>
<dbReference type="PANTHER" id="PTHR46890:SF28">
    <property type="entry name" value="REVERSE TRANSCRIPTASE DOMAIN-CONTAINING PROTEIN"/>
    <property type="match status" value="1"/>
</dbReference>
<dbReference type="STRING" id="4096.A0A1U7XYM1"/>
<evidence type="ECO:0000313" key="2">
    <source>
        <dbReference type="Proteomes" id="UP000189701"/>
    </source>
</evidence>
<protein>
    <submittedName>
        <fullName evidence="3">Uncharacterized protein LOC104243558</fullName>
    </submittedName>
</protein>
<gene>
    <name evidence="3" type="primary">LOC104243558</name>
</gene>
<dbReference type="InterPro" id="IPR043502">
    <property type="entry name" value="DNA/RNA_pol_sf"/>
</dbReference>
<dbReference type="AlphaFoldDB" id="A0A1U7XYM1"/>
<name>A0A1U7XYM1_NICSY</name>
<feature type="domain" description="Reverse transcriptase" evidence="1">
    <location>
        <begin position="98"/>
        <end position="181"/>
    </location>
</feature>